<dbReference type="RefSeq" id="WP_343927161.1">
    <property type="nucleotide sequence ID" value="NZ_BAAAEN010000002.1"/>
</dbReference>
<sequence>MADAVSIRLEGDIAGQLREFAAGVRDQVMRPTVYAATRVVYLELRARAPVADGTLYGAVYHWHSERESQNGQQVYYVGVNKAKAPHWHLLEYGHWRVNKVIQIDGRWVSTAERLPTPVWVPAQPYIRPAYDASIDAAMKAALVRASERIQELLNGR</sequence>
<comment type="caution">
    <text evidence="1">The sequence shown here is derived from an EMBL/GenBank/DDBJ whole genome shotgun (WGS) entry which is preliminary data.</text>
</comment>
<protein>
    <recommendedName>
        <fullName evidence="3">HK97 gp10 family phage protein</fullName>
    </recommendedName>
</protein>
<name>A0ABN1BAK0_9BURK</name>
<evidence type="ECO:0008006" key="3">
    <source>
        <dbReference type="Google" id="ProtNLM"/>
    </source>
</evidence>
<keyword evidence="2" id="KW-1185">Reference proteome</keyword>
<gene>
    <name evidence="1" type="ORF">GCM10009097_07000</name>
</gene>
<organism evidence="1 2">
    <name type="scientific">Pigmentiphaga daeguensis</name>
    <dbReference type="NCBI Taxonomy" id="414049"/>
    <lineage>
        <taxon>Bacteria</taxon>
        <taxon>Pseudomonadati</taxon>
        <taxon>Pseudomonadota</taxon>
        <taxon>Betaproteobacteria</taxon>
        <taxon>Burkholderiales</taxon>
        <taxon>Alcaligenaceae</taxon>
        <taxon>Pigmentiphaga</taxon>
    </lineage>
</organism>
<dbReference type="Proteomes" id="UP001501706">
    <property type="component" value="Unassembled WGS sequence"/>
</dbReference>
<evidence type="ECO:0000313" key="2">
    <source>
        <dbReference type="Proteomes" id="UP001501706"/>
    </source>
</evidence>
<accession>A0ABN1BAK0</accession>
<dbReference type="Pfam" id="PF04883">
    <property type="entry name" value="HK97-gp10_like"/>
    <property type="match status" value="1"/>
</dbReference>
<evidence type="ECO:0000313" key="1">
    <source>
        <dbReference type="EMBL" id="GAA0493716.1"/>
    </source>
</evidence>
<dbReference type="InterPro" id="IPR010064">
    <property type="entry name" value="HK97-gp10_tail"/>
</dbReference>
<dbReference type="EMBL" id="BAAAEN010000002">
    <property type="protein sequence ID" value="GAA0493716.1"/>
    <property type="molecule type" value="Genomic_DNA"/>
</dbReference>
<proteinExistence type="predicted"/>
<reference evidence="1 2" key="1">
    <citation type="journal article" date="2019" name="Int. J. Syst. Evol. Microbiol.">
        <title>The Global Catalogue of Microorganisms (GCM) 10K type strain sequencing project: providing services to taxonomists for standard genome sequencing and annotation.</title>
        <authorList>
            <consortium name="The Broad Institute Genomics Platform"/>
            <consortium name="The Broad Institute Genome Sequencing Center for Infectious Disease"/>
            <person name="Wu L."/>
            <person name="Ma J."/>
        </authorList>
    </citation>
    <scope>NUCLEOTIDE SEQUENCE [LARGE SCALE GENOMIC DNA]</scope>
    <source>
        <strain evidence="1 2">JCM 14330</strain>
    </source>
</reference>